<dbReference type="STRING" id="6832.A0A553P2P3"/>
<comment type="pathway">
    <text evidence="2 12">Phospholipid metabolism; phosphatidylserine biosynthesis.</text>
</comment>
<dbReference type="PANTHER" id="PTHR15362:SF15">
    <property type="entry name" value="PHOSPHATIDYLSERINE SYNTHASE 1"/>
    <property type="match status" value="1"/>
</dbReference>
<keyword evidence="12" id="KW-0594">Phospholipid biosynthesis</keyword>
<dbReference type="Pfam" id="PF03034">
    <property type="entry name" value="PSS"/>
    <property type="match status" value="1"/>
</dbReference>
<evidence type="ECO:0000256" key="7">
    <source>
        <dbReference type="ARBA" id="ARBA00022824"/>
    </source>
</evidence>
<dbReference type="GO" id="GO:0005789">
    <property type="term" value="C:endoplasmic reticulum membrane"/>
    <property type="evidence" value="ECO:0007669"/>
    <property type="project" value="UniProtKB-SubCell"/>
</dbReference>
<evidence type="ECO:0000313" key="14">
    <source>
        <dbReference type="Proteomes" id="UP000318571"/>
    </source>
</evidence>
<evidence type="ECO:0000256" key="2">
    <source>
        <dbReference type="ARBA" id="ARBA00004916"/>
    </source>
</evidence>
<evidence type="ECO:0000256" key="10">
    <source>
        <dbReference type="ARBA" id="ARBA00023136"/>
    </source>
</evidence>
<comment type="pathway">
    <text evidence="3">Lipid metabolism.</text>
</comment>
<comment type="catalytic activity">
    <reaction evidence="12">
        <text>a 1,2-diacyl-sn-glycero-3-phosphoethanolamine + L-serine = a 1,2-diacyl-sn-glycero-3-phospho-L-serine + ethanolamine</text>
        <dbReference type="Rhea" id="RHEA:27606"/>
        <dbReference type="ChEBI" id="CHEBI:33384"/>
        <dbReference type="ChEBI" id="CHEBI:57262"/>
        <dbReference type="ChEBI" id="CHEBI:57603"/>
        <dbReference type="ChEBI" id="CHEBI:64612"/>
        <dbReference type="EC" id="2.7.8.29"/>
    </reaction>
</comment>
<accession>A0A553P2P3</accession>
<keyword evidence="6 12" id="KW-0812">Transmembrane</keyword>
<keyword evidence="7 12" id="KW-0256">Endoplasmic reticulum</keyword>
<keyword evidence="10 12" id="KW-0472">Membrane</keyword>
<evidence type="ECO:0000256" key="3">
    <source>
        <dbReference type="ARBA" id="ARBA00005189"/>
    </source>
</evidence>
<dbReference type="OMA" id="WIKVDWY"/>
<keyword evidence="5 12" id="KW-0808">Transferase</keyword>
<comment type="caution">
    <text evidence="12">Lacks conserved residue(s) required for the propagation of feature annotation.</text>
</comment>
<comment type="similarity">
    <text evidence="4 12">Belongs to the phosphatidyl serine synthase family.</text>
</comment>
<keyword evidence="11 12" id="KW-1208">Phospholipid metabolism</keyword>
<organism evidence="13 14">
    <name type="scientific">Tigriopus californicus</name>
    <name type="common">Marine copepod</name>
    <dbReference type="NCBI Taxonomy" id="6832"/>
    <lineage>
        <taxon>Eukaryota</taxon>
        <taxon>Metazoa</taxon>
        <taxon>Ecdysozoa</taxon>
        <taxon>Arthropoda</taxon>
        <taxon>Crustacea</taxon>
        <taxon>Multicrustacea</taxon>
        <taxon>Hexanauplia</taxon>
        <taxon>Copepoda</taxon>
        <taxon>Harpacticoida</taxon>
        <taxon>Harpacticidae</taxon>
        <taxon>Tigriopus</taxon>
    </lineage>
</organism>
<sequence length="328" mass="38868">MSVLYLLMVQFFIQQDYETIRSLIVWFDPMMANYTIDTEKEYGADCWDVTFDRIYAHLDWFAFGHYWGWGMKALIIRHYGICWSISIMWELTEMVFGHLLPNFYECWWDNLCLDVLLCNGLGIFTGMQVVRYFEMREHQWESIKNIPTRSGKIKRALLQFTPESFSSARWLDPSCSWMRLIAVAQFTLMWQMVELNTFFVKHIFPMPVQHPICVARILVMGLMAAPATRQYYTYITDKECDRLGSQVWVFIAIAMSELIFHIKFGLDFFSNTQISKMLIWVVLNIVISCSGLYVSTLIYKWRFQNEPSYDKIHLNHPPDSPSRNTRSQ</sequence>
<dbReference type="GO" id="GO:0006659">
    <property type="term" value="P:phosphatidylserine biosynthetic process"/>
    <property type="evidence" value="ECO:0007669"/>
    <property type="project" value="UniProtKB-UniRule"/>
</dbReference>
<dbReference type="UniPathway" id="UPA00948"/>
<evidence type="ECO:0000256" key="4">
    <source>
        <dbReference type="ARBA" id="ARBA00008671"/>
    </source>
</evidence>
<reference evidence="13 14" key="1">
    <citation type="journal article" date="2018" name="Nat. Ecol. Evol.">
        <title>Genomic signatures of mitonuclear coevolution across populations of Tigriopus californicus.</title>
        <authorList>
            <person name="Barreto F.S."/>
            <person name="Watson E.T."/>
            <person name="Lima T.G."/>
            <person name="Willett C.S."/>
            <person name="Edmands S."/>
            <person name="Li W."/>
            <person name="Burton R.S."/>
        </authorList>
    </citation>
    <scope>NUCLEOTIDE SEQUENCE [LARGE SCALE GENOMIC DNA]</scope>
    <source>
        <strain evidence="13 14">San Diego</strain>
    </source>
</reference>
<evidence type="ECO:0000256" key="9">
    <source>
        <dbReference type="ARBA" id="ARBA00023098"/>
    </source>
</evidence>
<dbReference type="PANTHER" id="PTHR15362">
    <property type="entry name" value="PHOSPHATIDYLINOSITOL SYNTHASE"/>
    <property type="match status" value="1"/>
</dbReference>
<comment type="subcellular location">
    <subcellularLocation>
        <location evidence="1 12">Endoplasmic reticulum membrane</location>
        <topology evidence="1 12">Multi-pass membrane protein</topology>
    </subcellularLocation>
</comment>
<dbReference type="AlphaFoldDB" id="A0A553P2P3"/>
<comment type="function">
    <text evidence="12">Catalyzes a base-exchange reaction in which the polar head group of phosphatidylethanolamine (PE) is replaced by L-serine.</text>
</comment>
<proteinExistence type="inferred from homology"/>
<dbReference type="EC" id="2.7.8.29" evidence="12"/>
<feature type="transmembrane region" description="Helical" evidence="12">
    <location>
        <begin position="247"/>
        <end position="266"/>
    </location>
</feature>
<keyword evidence="12" id="KW-0444">Lipid biosynthesis</keyword>
<keyword evidence="9 12" id="KW-0443">Lipid metabolism</keyword>
<protein>
    <recommendedName>
        <fullName evidence="12">Phosphatidylserine synthase</fullName>
        <ecNumber evidence="12">2.7.8.29</ecNumber>
    </recommendedName>
    <alternativeName>
        <fullName evidence="12">Serine-exchange enzyme</fullName>
    </alternativeName>
</protein>
<feature type="non-terminal residue" evidence="13">
    <location>
        <position position="328"/>
    </location>
</feature>
<evidence type="ECO:0000256" key="1">
    <source>
        <dbReference type="ARBA" id="ARBA00004477"/>
    </source>
</evidence>
<keyword evidence="14" id="KW-1185">Reference proteome</keyword>
<keyword evidence="8 12" id="KW-1133">Transmembrane helix</keyword>
<evidence type="ECO:0000256" key="5">
    <source>
        <dbReference type="ARBA" id="ARBA00022679"/>
    </source>
</evidence>
<name>A0A553P2P3_TIGCA</name>
<dbReference type="InterPro" id="IPR004277">
    <property type="entry name" value="PSS"/>
</dbReference>
<evidence type="ECO:0000256" key="12">
    <source>
        <dbReference type="RuleBase" id="RU368094"/>
    </source>
</evidence>
<evidence type="ECO:0000256" key="11">
    <source>
        <dbReference type="ARBA" id="ARBA00023264"/>
    </source>
</evidence>
<dbReference type="EMBL" id="VCGU01000008">
    <property type="protein sequence ID" value="TRY71920.1"/>
    <property type="molecule type" value="Genomic_DNA"/>
</dbReference>
<evidence type="ECO:0000256" key="8">
    <source>
        <dbReference type="ARBA" id="ARBA00022989"/>
    </source>
</evidence>
<evidence type="ECO:0000313" key="13">
    <source>
        <dbReference type="EMBL" id="TRY71920.1"/>
    </source>
</evidence>
<evidence type="ECO:0000256" key="6">
    <source>
        <dbReference type="ARBA" id="ARBA00022692"/>
    </source>
</evidence>
<gene>
    <name evidence="13" type="ORF">TCAL_12870</name>
</gene>
<dbReference type="Proteomes" id="UP000318571">
    <property type="component" value="Chromosome 7"/>
</dbReference>
<feature type="transmembrane region" description="Helical" evidence="12">
    <location>
        <begin position="278"/>
        <end position="299"/>
    </location>
</feature>
<dbReference type="GO" id="GO:0106245">
    <property type="term" value="F:L-serine-phosphatidylethanolamine phosphatidyltransferase activity"/>
    <property type="evidence" value="ECO:0007669"/>
    <property type="project" value="UniProtKB-UniRule"/>
</dbReference>
<comment type="caution">
    <text evidence="13">The sequence shown here is derived from an EMBL/GenBank/DDBJ whole genome shotgun (WGS) entry which is preliminary data.</text>
</comment>